<feature type="chain" id="PRO_5018141208" evidence="2">
    <location>
        <begin position="21"/>
        <end position="1107"/>
    </location>
</feature>
<accession>A0A3M0GE86</accession>
<dbReference type="PANTHER" id="PTHR36842:SF1">
    <property type="entry name" value="PROTEIN TOLB"/>
    <property type="match status" value="1"/>
</dbReference>
<feature type="signal peptide" evidence="2">
    <location>
        <begin position="1"/>
        <end position="20"/>
    </location>
</feature>
<gene>
    <name evidence="4" type="ORF">EAX61_05570</name>
</gene>
<evidence type="ECO:0000256" key="1">
    <source>
        <dbReference type="ARBA" id="ARBA00009820"/>
    </source>
</evidence>
<dbReference type="InterPro" id="IPR011659">
    <property type="entry name" value="WD40"/>
</dbReference>
<evidence type="ECO:0000313" key="5">
    <source>
        <dbReference type="Proteomes" id="UP000281985"/>
    </source>
</evidence>
<dbReference type="Proteomes" id="UP000281985">
    <property type="component" value="Unassembled WGS sequence"/>
</dbReference>
<dbReference type="InterPro" id="IPR032466">
    <property type="entry name" value="Metal_Hydrolase"/>
</dbReference>
<dbReference type="Gene3D" id="3.20.20.140">
    <property type="entry name" value="Metal-dependent hydrolases"/>
    <property type="match status" value="2"/>
</dbReference>
<evidence type="ECO:0000259" key="3">
    <source>
        <dbReference type="Pfam" id="PF01979"/>
    </source>
</evidence>
<dbReference type="SUPFAM" id="SSF51556">
    <property type="entry name" value="Metallo-dependent hydrolases"/>
    <property type="match status" value="1"/>
</dbReference>
<dbReference type="InterPro" id="IPR011059">
    <property type="entry name" value="Metal-dep_hydrolase_composite"/>
</dbReference>
<keyword evidence="2" id="KW-0732">Signal</keyword>
<protein>
    <submittedName>
        <fullName evidence="4">Amidohydrolase</fullName>
    </submittedName>
</protein>
<reference evidence="4 5" key="1">
    <citation type="submission" date="2018-10" db="EMBL/GenBank/DDBJ databases">
        <title>Dokdonia luteus sp. nov., isolated from sea water.</title>
        <authorList>
            <person name="Zhou L.Y."/>
            <person name="Du Z.J."/>
        </authorList>
    </citation>
    <scope>NUCLEOTIDE SEQUENCE [LARGE SCALE GENOMIC DNA]</scope>
    <source>
        <strain evidence="4 5">SH27</strain>
    </source>
</reference>
<dbReference type="SUPFAM" id="SSF51338">
    <property type="entry name" value="Composite domain of metallo-dependent hydrolases"/>
    <property type="match status" value="1"/>
</dbReference>
<comment type="caution">
    <text evidence="4">The sequence shown here is derived from an EMBL/GenBank/DDBJ whole genome shotgun (WGS) entry which is preliminary data.</text>
</comment>
<dbReference type="EMBL" id="REFV01000004">
    <property type="protein sequence ID" value="RMB60952.1"/>
    <property type="molecule type" value="Genomic_DNA"/>
</dbReference>
<keyword evidence="5" id="KW-1185">Reference proteome</keyword>
<dbReference type="InterPro" id="IPR006680">
    <property type="entry name" value="Amidohydro-rel"/>
</dbReference>
<organism evidence="4 5">
    <name type="scientific">Dokdonia sinensis</name>
    <dbReference type="NCBI Taxonomy" id="2479847"/>
    <lineage>
        <taxon>Bacteria</taxon>
        <taxon>Pseudomonadati</taxon>
        <taxon>Bacteroidota</taxon>
        <taxon>Flavobacteriia</taxon>
        <taxon>Flavobacteriales</taxon>
        <taxon>Flavobacteriaceae</taxon>
        <taxon>Dokdonia</taxon>
    </lineage>
</organism>
<dbReference type="Pfam" id="PF07676">
    <property type="entry name" value="PD40"/>
    <property type="match status" value="4"/>
</dbReference>
<keyword evidence="4" id="KW-0378">Hydrolase</keyword>
<dbReference type="SUPFAM" id="SSF82171">
    <property type="entry name" value="DPP6 N-terminal domain-like"/>
    <property type="match status" value="2"/>
</dbReference>
<evidence type="ECO:0000313" key="4">
    <source>
        <dbReference type="EMBL" id="RMB60952.1"/>
    </source>
</evidence>
<proteinExistence type="inferred from homology"/>
<dbReference type="OrthoDB" id="9815657at2"/>
<name>A0A3M0GE86_9FLAO</name>
<dbReference type="GO" id="GO:0016810">
    <property type="term" value="F:hydrolase activity, acting on carbon-nitrogen (but not peptide) bonds"/>
    <property type="evidence" value="ECO:0007669"/>
    <property type="project" value="InterPro"/>
</dbReference>
<comment type="similarity">
    <text evidence="1">Belongs to the TolB family.</text>
</comment>
<dbReference type="RefSeq" id="WP_121916687.1">
    <property type="nucleotide sequence ID" value="NZ_REFV01000004.1"/>
</dbReference>
<evidence type="ECO:0000256" key="2">
    <source>
        <dbReference type="SAM" id="SignalP"/>
    </source>
</evidence>
<dbReference type="PANTHER" id="PTHR36842">
    <property type="entry name" value="PROTEIN TOLB HOMOLOG"/>
    <property type="match status" value="1"/>
</dbReference>
<dbReference type="InterPro" id="IPR011042">
    <property type="entry name" value="6-blade_b-propeller_TolB-like"/>
</dbReference>
<dbReference type="Gene3D" id="2.30.40.10">
    <property type="entry name" value="Urease, subunit C, domain 1"/>
    <property type="match status" value="2"/>
</dbReference>
<dbReference type="Pfam" id="PF01979">
    <property type="entry name" value="Amidohydro_1"/>
    <property type="match status" value="1"/>
</dbReference>
<feature type="domain" description="Amidohydrolase-related" evidence="3">
    <location>
        <begin position="722"/>
        <end position="1056"/>
    </location>
</feature>
<dbReference type="Gene3D" id="2.120.10.30">
    <property type="entry name" value="TolB, C-terminal domain"/>
    <property type="match status" value="3"/>
</dbReference>
<dbReference type="AlphaFoldDB" id="A0A3M0GE86"/>
<sequence length="1107" mass="122959">MTTRFLTILLALFVTLTATAQRKKKKSKDKDKTEEKWDVSSPGDEFNYKKHSFETDEGTWMNLDVSPDGKTIVFDLMGDIYTIPVTGGKAKALRTGIPFEIQPKFSPDGTKISFTSDAGGGDNIWTMNADGSDAKQITKEDFRLLNNATWTPDGQFLIARKHFTSGRSLGAGEMWQYHITGGSGLQLTERKNDQQDVNEPSVSPDGKYLYYSEDVYPGGNFQYNKDPNSQIYVVQRYRFEDGKIQTLINGPGGAARPTVSPDGKKLAFVKRVRTKSVLYIHNLETGEEWPVYDKLNKDQQEAWAIFGVYPNFDWMPNGKEIVFWANGKINKVNIETYESSVIPFTADVELQIAETVHFDSPVAPETFDAKMIRSAVTSPDGKTLVFSAIGKLWKKALPDGKPQRLTTQENDYEFEPSFSEDGQRLVYVTWNDEKYGAIHTISINGGVSQKVTSEKGIYRTPAFAKAQPNTTKEIIYRKESRNTDQGLAYAKTPGIYTIAVSGGTPKLITQDGAFPTYSADGKRIFLQEGGEYFGNLTKSLVSVDLNGEDKRVHVKSKYANRLVPSPDNKWIAYTNLHKAFLAPLVMNGQEIDLDNNSKYVPVSQFAKDAGINIHWSPESDKVMWTLGEEYFVNEVKDRFTYLPGSPEKVEDMTTSGTKIGLEIQTDKPSGSIVFTNAHIITMEGDTVIENGAIAVTGNKIVGIGNEVPVPKGAKVIDVGGKTIMPGLVDAHAHVGAFRDGLNPQKHWPFYANLAFGVTTAHDPSANTETVFSLSELLKSGEMVGPRLYSTGFILYGADGDFKAVINNLDDAKSAIRRTMAFGAKSVKSYNQPRREQRQQVMQAARELGINVVPEGGSTFYHNMTMIMDGHTGVEHNIPVAPVYKDVYELWGASGTGYTPTLIVNYGGLNGEYYFYQKDNVWENEKLLKYTPRAIVDSRSRHRTMVPDEEYENGHVAVSKVAKELTDRGVKVNMGAHGQLQGLGAHWETWLLHQGGMTNMEALRAATLNAAQYIGAGNDIGSLKVGKLADLIIIDGNPLEDIRNTENVTHTMVNGRLYETATMNEIGNEPKERGMFWWENTMQSESFPWHQETNSFTIPGCGCHVGHQ</sequence>